<evidence type="ECO:0000256" key="2">
    <source>
        <dbReference type="SAM" id="SignalP"/>
    </source>
</evidence>
<evidence type="ECO:0000313" key="4">
    <source>
        <dbReference type="Proteomes" id="UP000281128"/>
    </source>
</evidence>
<dbReference type="Proteomes" id="UP000281128">
    <property type="component" value="Unassembled WGS sequence"/>
</dbReference>
<comment type="caution">
    <text evidence="3">The sequence shown here is derived from an EMBL/GenBank/DDBJ whole genome shotgun (WGS) entry which is preliminary data.</text>
</comment>
<protein>
    <submittedName>
        <fullName evidence="3">Invasion associated locus B family protein</fullName>
    </submittedName>
</protein>
<evidence type="ECO:0000256" key="1">
    <source>
        <dbReference type="SAM" id="MobiDB-lite"/>
    </source>
</evidence>
<dbReference type="OrthoDB" id="9797912at2"/>
<feature type="compositionally biased region" description="Low complexity" evidence="1">
    <location>
        <begin position="27"/>
        <end position="63"/>
    </location>
</feature>
<dbReference type="InterPro" id="IPR010642">
    <property type="entry name" value="Invasion_prot_B"/>
</dbReference>
<gene>
    <name evidence="3" type="ORF">D6850_10745</name>
</gene>
<dbReference type="EMBL" id="RAPE01000002">
    <property type="protein sequence ID" value="RKF15297.1"/>
    <property type="molecule type" value="Genomic_DNA"/>
</dbReference>
<dbReference type="AlphaFoldDB" id="A0A3A8AW38"/>
<proteinExistence type="predicted"/>
<name>A0A3A8AW38_9RHOB</name>
<feature type="region of interest" description="Disordered" evidence="1">
    <location>
        <begin position="27"/>
        <end position="81"/>
    </location>
</feature>
<feature type="chain" id="PRO_5017341205" evidence="2">
    <location>
        <begin position="29"/>
        <end position="233"/>
    </location>
</feature>
<dbReference type="Pfam" id="PF06776">
    <property type="entry name" value="IalB"/>
    <property type="match status" value="1"/>
</dbReference>
<evidence type="ECO:0000313" key="3">
    <source>
        <dbReference type="EMBL" id="RKF15297.1"/>
    </source>
</evidence>
<dbReference type="Gene3D" id="2.60.40.1880">
    <property type="entry name" value="Invasion associated locus B (IalB) protein"/>
    <property type="match status" value="1"/>
</dbReference>
<dbReference type="InterPro" id="IPR038696">
    <property type="entry name" value="IalB_sf"/>
</dbReference>
<keyword evidence="2" id="KW-0732">Signal</keyword>
<feature type="signal peptide" evidence="2">
    <location>
        <begin position="1"/>
        <end position="28"/>
    </location>
</feature>
<sequence>MTHGDNMPRSLTILSFAAALALGQTAVAQQDGDAAASDEQPAAEAPAETQETAPEAETPAPEAAGDDAATDSGFSQGREVAEAEDPTYIKEKFGDWSLRCFRAQEGEDPCQLYQLLREKQGNPVAEFSIFDIKDQGPIIAGGTIMVPLFTLLTEELKISVDGAAAKSYPYRVCTETGCIAQIGLTAEDISAFKRGAKATLTLVPAQAPDQKVRIDVSLSGFTKGYDSVSLFTE</sequence>
<organism evidence="3 4">
    <name type="scientific">Roseovarius spongiae</name>
    <dbReference type="NCBI Taxonomy" id="2320272"/>
    <lineage>
        <taxon>Bacteria</taxon>
        <taxon>Pseudomonadati</taxon>
        <taxon>Pseudomonadota</taxon>
        <taxon>Alphaproteobacteria</taxon>
        <taxon>Rhodobacterales</taxon>
        <taxon>Roseobacteraceae</taxon>
        <taxon>Roseovarius</taxon>
    </lineage>
</organism>
<reference evidence="3 4" key="1">
    <citation type="submission" date="2018-09" db="EMBL/GenBank/DDBJ databases">
        <title>Roseovarius spongiae sp. nov., isolated from a marine sponge.</title>
        <authorList>
            <person name="Zhuang L."/>
            <person name="Luo L."/>
        </authorList>
    </citation>
    <scope>NUCLEOTIDE SEQUENCE [LARGE SCALE GENOMIC DNA]</scope>
    <source>
        <strain evidence="3 4">HN-E21</strain>
    </source>
</reference>
<accession>A0A3A8AW38</accession>
<keyword evidence="4" id="KW-1185">Reference proteome</keyword>